<evidence type="ECO:0008006" key="4">
    <source>
        <dbReference type="Google" id="ProtNLM"/>
    </source>
</evidence>
<accession>A0A9W4S2V5</accession>
<reference evidence="2" key="1">
    <citation type="submission" date="2022-08" db="EMBL/GenBank/DDBJ databases">
        <authorList>
            <person name="Giroux E."/>
            <person name="Giroux E."/>
        </authorList>
    </citation>
    <scope>NUCLEOTIDE SEQUENCE</scope>
    <source>
        <strain evidence="2">H1091258</strain>
    </source>
</reference>
<dbReference type="AlphaFoldDB" id="A0A9W4S2V5"/>
<organism evidence="2 3">
    <name type="scientific">Colletotrichum noveboracense</name>
    <dbReference type="NCBI Taxonomy" id="2664923"/>
    <lineage>
        <taxon>Eukaryota</taxon>
        <taxon>Fungi</taxon>
        <taxon>Dikarya</taxon>
        <taxon>Ascomycota</taxon>
        <taxon>Pezizomycotina</taxon>
        <taxon>Sordariomycetes</taxon>
        <taxon>Hypocreomycetidae</taxon>
        <taxon>Glomerellales</taxon>
        <taxon>Glomerellaceae</taxon>
        <taxon>Colletotrichum</taxon>
        <taxon>Colletotrichum gloeosporioides species complex</taxon>
    </lineage>
</organism>
<dbReference type="Proteomes" id="UP001152533">
    <property type="component" value="Unassembled WGS sequence"/>
</dbReference>
<evidence type="ECO:0000313" key="2">
    <source>
        <dbReference type="EMBL" id="CAI0652098.1"/>
    </source>
</evidence>
<keyword evidence="1" id="KW-0732">Signal</keyword>
<protein>
    <recommendedName>
        <fullName evidence="4">Cerato-platanin</fullName>
    </recommendedName>
</protein>
<dbReference type="EMBL" id="CAMGZC010001246">
    <property type="protein sequence ID" value="CAI0652098.1"/>
    <property type="molecule type" value="Genomic_DNA"/>
</dbReference>
<dbReference type="PANTHER" id="PTHR38850">
    <property type="entry name" value="CERATO-PLATANIN"/>
    <property type="match status" value="1"/>
</dbReference>
<evidence type="ECO:0000256" key="1">
    <source>
        <dbReference type="SAM" id="SignalP"/>
    </source>
</evidence>
<keyword evidence="3" id="KW-1185">Reference proteome</keyword>
<gene>
    <name evidence="2" type="ORF">CGXH109_LOCUS113580</name>
</gene>
<name>A0A9W4S2V5_9PEZI</name>
<feature type="chain" id="PRO_5040762841" description="Cerato-platanin" evidence="1">
    <location>
        <begin position="29"/>
        <end position="293"/>
    </location>
</feature>
<proteinExistence type="predicted"/>
<sequence length="293" mass="31422">MRGASPSSPSHLFLLAAAVASLSSLVLADGTVWATPHDSYSSSVGVLGCKINTDRVAYWPGSVDCNNICISLSYADRNLKLLRIDQSQGAYDISYDAWNYLYTGNSAKKLPVSGGPLAMEYKELPADDCKDLIKIKSKKLPLSASNSMNFLASCLGQADSWVGSNYALYNMLDSVCSWGYDESCELEDWPNANQPTCKHSLGMPVELKDAPVYNVQYPSGDVVEASTGEVVSTPEDSTSAAVPSPTTYNSMQNGASTMGMLTMLAFSSFFWTRIDAVEKSDVSSIISSIGAVD</sequence>
<feature type="signal peptide" evidence="1">
    <location>
        <begin position="1"/>
        <end position="28"/>
    </location>
</feature>
<dbReference type="PANTHER" id="PTHR38850:SF2">
    <property type="entry name" value="CERATO-PLATANIN"/>
    <property type="match status" value="1"/>
</dbReference>
<comment type="caution">
    <text evidence="2">The sequence shown here is derived from an EMBL/GenBank/DDBJ whole genome shotgun (WGS) entry which is preliminary data.</text>
</comment>
<evidence type="ECO:0000313" key="3">
    <source>
        <dbReference type="Proteomes" id="UP001152533"/>
    </source>
</evidence>